<evidence type="ECO:0000313" key="6">
    <source>
        <dbReference type="Proteomes" id="UP000216316"/>
    </source>
</evidence>
<comment type="caution">
    <text evidence="4">The sequence shown here is derived from an EMBL/GenBank/DDBJ whole genome shotgun (WGS) entry which is preliminary data.</text>
</comment>
<evidence type="ECO:0000259" key="2">
    <source>
        <dbReference type="Pfam" id="PF01553"/>
    </source>
</evidence>
<feature type="transmembrane region" description="Helical" evidence="1">
    <location>
        <begin position="44"/>
        <end position="62"/>
    </location>
</feature>
<keyword evidence="1" id="KW-0812">Transmembrane</keyword>
<evidence type="ECO:0000313" key="4">
    <source>
        <dbReference type="EMBL" id="OYR91506.1"/>
    </source>
</evidence>
<keyword evidence="1" id="KW-1133">Transmembrane helix</keyword>
<dbReference type="EMBL" id="NGNV01000022">
    <property type="protein sequence ID" value="OYR88033.1"/>
    <property type="molecule type" value="Genomic_DNA"/>
</dbReference>
<reference evidence="3" key="2">
    <citation type="submission" date="2017-05" db="EMBL/GenBank/DDBJ databases">
        <authorList>
            <person name="Lin X.B."/>
            <person name="Stothard P."/>
            <person name="Tasseva G."/>
            <person name="Walter J."/>
        </authorList>
    </citation>
    <scope>NUCLEOTIDE SEQUENCE</scope>
    <source>
        <strain evidence="3">609u</strain>
    </source>
</reference>
<proteinExistence type="predicted"/>
<dbReference type="Pfam" id="PF01553">
    <property type="entry name" value="Acyltransferase"/>
    <property type="match status" value="1"/>
</dbReference>
<dbReference type="Proteomes" id="UP000216316">
    <property type="component" value="Unassembled WGS sequence"/>
</dbReference>
<sequence>MNNKPSKHKTIYYNSLTDDVVKSKQQDFTLPDNYQIIKQNIPNYVMRFLATGFAYLFTYGAMHVKVIGRDKLVKYKDQGYFIYGNHTQMLNDVFMPLTLCGWKNYYAIANQANWGIPVIGKILLPYGGLPVGKTIKQAINLLKAVKALTKENAHIVIYPEAHIWPYFTDIRPFSETSFNFPVQANKASFVMTTTYQKRKYGKHPKITVYIDGPFFPDTTLTKKQQQKKLHDQVFHQLKKRSKMSNYQYYQYQKREIGG</sequence>
<reference evidence="4 5" key="1">
    <citation type="submission" date="2017-04" db="EMBL/GenBank/DDBJ databases">
        <authorList>
            <person name="Afonso C.L."/>
            <person name="Miller P.J."/>
            <person name="Scott M.A."/>
            <person name="Spackman E."/>
            <person name="Goraichik I."/>
            <person name="Dimitrov K.M."/>
            <person name="Suarez D.L."/>
            <person name="Swayne D.E."/>
        </authorList>
    </citation>
    <scope>NUCLEOTIDE SEQUENCE [LARGE SCALE GENOMIC DNA]</scope>
    <source>
        <strain evidence="4 5">609q</strain>
    </source>
</reference>
<name>A0A256LEK2_9LACO</name>
<dbReference type="GeneID" id="64332855"/>
<dbReference type="GO" id="GO:0016746">
    <property type="term" value="F:acyltransferase activity"/>
    <property type="evidence" value="ECO:0007669"/>
    <property type="project" value="UniProtKB-KW"/>
</dbReference>
<evidence type="ECO:0000313" key="3">
    <source>
        <dbReference type="EMBL" id="OYR88033.1"/>
    </source>
</evidence>
<dbReference type="AlphaFoldDB" id="A0A256LEK2"/>
<dbReference type="SUPFAM" id="SSF69593">
    <property type="entry name" value="Glycerol-3-phosphate (1)-acyltransferase"/>
    <property type="match status" value="1"/>
</dbReference>
<protein>
    <submittedName>
        <fullName evidence="4">1-acyl-sn-glycerol-3-phosphate acyltransferase</fullName>
    </submittedName>
</protein>
<dbReference type="EMBL" id="NGNX01000022">
    <property type="protein sequence ID" value="OYR91506.1"/>
    <property type="molecule type" value="Genomic_DNA"/>
</dbReference>
<evidence type="ECO:0000256" key="1">
    <source>
        <dbReference type="SAM" id="Phobius"/>
    </source>
</evidence>
<dbReference type="InterPro" id="IPR002123">
    <property type="entry name" value="Plipid/glycerol_acylTrfase"/>
</dbReference>
<organism evidence="4 5">
    <name type="scientific">Lactobacillus taiwanensis</name>
    <dbReference type="NCBI Taxonomy" id="508451"/>
    <lineage>
        <taxon>Bacteria</taxon>
        <taxon>Bacillati</taxon>
        <taxon>Bacillota</taxon>
        <taxon>Bacilli</taxon>
        <taxon>Lactobacillales</taxon>
        <taxon>Lactobacillaceae</taxon>
        <taxon>Lactobacillus</taxon>
    </lineage>
</organism>
<reference evidence="5 6" key="3">
    <citation type="submission" date="2017-09" db="EMBL/GenBank/DDBJ databases">
        <title>Tripartite evolution among Lactobacillus johnsonii, Lactobacillus taiwanensis, Lactobacillus reuteri and their rodent host.</title>
        <authorList>
            <person name="Wang T."/>
            <person name="Knowles S."/>
            <person name="Cheng C."/>
        </authorList>
    </citation>
    <scope>NUCLEOTIDE SEQUENCE [LARGE SCALE GENOMIC DNA]</scope>
    <source>
        <strain evidence="4 5">609q</strain>
        <strain evidence="3 6">609u</strain>
    </source>
</reference>
<accession>A0A256LEK2</accession>
<keyword evidence="1" id="KW-0472">Membrane</keyword>
<keyword evidence="4" id="KW-0012">Acyltransferase</keyword>
<gene>
    <name evidence="3" type="ORF">CBF53_05850</name>
    <name evidence="4" type="ORF">CBF70_06540</name>
</gene>
<feature type="domain" description="Phospholipid/glycerol acyltransferase" evidence="2">
    <location>
        <begin position="64"/>
        <end position="184"/>
    </location>
</feature>
<dbReference type="RefSeq" id="WP_094496417.1">
    <property type="nucleotide sequence ID" value="NZ_CP059276.1"/>
</dbReference>
<evidence type="ECO:0000313" key="5">
    <source>
        <dbReference type="Proteomes" id="UP000215828"/>
    </source>
</evidence>
<dbReference type="Proteomes" id="UP000215828">
    <property type="component" value="Unassembled WGS sequence"/>
</dbReference>
<keyword evidence="6" id="KW-1185">Reference proteome</keyword>
<keyword evidence="4" id="KW-0808">Transferase</keyword>